<dbReference type="EMBL" id="VJZA01000029">
    <property type="protein sequence ID" value="TVT21105.1"/>
    <property type="molecule type" value="Genomic_DNA"/>
</dbReference>
<organism evidence="1 2">
    <name type="scientific">Amycolatopsis acidiphila</name>
    <dbReference type="NCBI Taxonomy" id="715473"/>
    <lineage>
        <taxon>Bacteria</taxon>
        <taxon>Bacillati</taxon>
        <taxon>Actinomycetota</taxon>
        <taxon>Actinomycetes</taxon>
        <taxon>Pseudonocardiales</taxon>
        <taxon>Pseudonocardiaceae</taxon>
        <taxon>Amycolatopsis</taxon>
    </lineage>
</organism>
<dbReference type="OrthoDB" id="5144858at2"/>
<name>A0A558AA25_9PSEU</name>
<proteinExistence type="predicted"/>
<sequence length="209" mass="23532">MNTDLLPLPGRLPAGIERFPVTACGSPAPCPVCHECAADCADCVVCERDACPHCRVPDLTPRTATMLVVAGLTLAHDLRTAMLASARPVFRNHLARAFETLTEALERGERPRPRSLIEQLCLHLMIRYATDLACDVGETLCANLPYSDYDYYFYRLYDTLLPDDRHEPYVEETVRTRGCERVFDFDHLAEVVHRSESSWVLFESTVDAN</sequence>
<dbReference type="Proteomes" id="UP000318578">
    <property type="component" value="Unassembled WGS sequence"/>
</dbReference>
<protein>
    <submittedName>
        <fullName evidence="1">Uncharacterized protein</fullName>
    </submittedName>
</protein>
<gene>
    <name evidence="1" type="ORF">FNH06_17895</name>
</gene>
<comment type="caution">
    <text evidence="1">The sequence shown here is derived from an EMBL/GenBank/DDBJ whole genome shotgun (WGS) entry which is preliminary data.</text>
</comment>
<dbReference type="RefSeq" id="WP_144639841.1">
    <property type="nucleotide sequence ID" value="NZ_BNAX01000001.1"/>
</dbReference>
<accession>A0A558AA25</accession>
<keyword evidence="2" id="KW-1185">Reference proteome</keyword>
<reference evidence="1 2" key="1">
    <citation type="submission" date="2019-07" db="EMBL/GenBank/DDBJ databases">
        <title>New species of Amycolatopsis and Streptomyces.</title>
        <authorList>
            <person name="Duangmal K."/>
            <person name="Teo W.F.A."/>
            <person name="Lipun K."/>
        </authorList>
    </citation>
    <scope>NUCLEOTIDE SEQUENCE [LARGE SCALE GENOMIC DNA]</scope>
    <source>
        <strain evidence="1 2">JCM 30562</strain>
    </source>
</reference>
<evidence type="ECO:0000313" key="1">
    <source>
        <dbReference type="EMBL" id="TVT21105.1"/>
    </source>
</evidence>
<dbReference type="AlphaFoldDB" id="A0A558AA25"/>
<evidence type="ECO:0000313" key="2">
    <source>
        <dbReference type="Proteomes" id="UP000318578"/>
    </source>
</evidence>